<dbReference type="InterPro" id="IPR035093">
    <property type="entry name" value="RelE/ParE_toxin_dom_sf"/>
</dbReference>
<reference evidence="3 4" key="1">
    <citation type="submission" date="2015-09" db="EMBL/GenBank/DDBJ databases">
        <title>Genome analysis of Pseudomonas syringae pv. porri LMG.</title>
        <authorList>
            <person name="Rombouts S."/>
        </authorList>
    </citation>
    <scope>NUCLEOTIDE SEQUENCE [LARGE SCALE GENOMIC DNA]</scope>
    <source>
        <strain evidence="3 4">LMG 28496</strain>
    </source>
</reference>
<evidence type="ECO:0000256" key="1">
    <source>
        <dbReference type="ARBA" id="ARBA00006226"/>
    </source>
</evidence>
<dbReference type="RefSeq" id="WP_053486630.1">
    <property type="nucleotide sequence ID" value="NZ_JUEU01000210.1"/>
</dbReference>
<evidence type="ECO:0000256" key="2">
    <source>
        <dbReference type="ARBA" id="ARBA00022649"/>
    </source>
</evidence>
<keyword evidence="4" id="KW-1185">Reference proteome</keyword>
<evidence type="ECO:0000313" key="3">
    <source>
        <dbReference type="EMBL" id="KOP55552.1"/>
    </source>
</evidence>
<dbReference type="Proteomes" id="UP000037201">
    <property type="component" value="Unassembled WGS sequence"/>
</dbReference>
<dbReference type="InterPro" id="IPR051803">
    <property type="entry name" value="TA_system_RelE-like_toxin"/>
</dbReference>
<proteinExistence type="inferred from homology"/>
<dbReference type="Gene3D" id="3.30.2310.20">
    <property type="entry name" value="RelE-like"/>
    <property type="match status" value="1"/>
</dbReference>
<comment type="caution">
    <text evidence="3">The sequence shown here is derived from an EMBL/GenBank/DDBJ whole genome shotgun (WGS) entry which is preliminary data.</text>
</comment>
<keyword evidence="2" id="KW-1277">Toxin-antitoxin system</keyword>
<dbReference type="PANTHER" id="PTHR33755:SF6">
    <property type="entry name" value="PLASMID STABILIZATION SYSTEM PROTEIN"/>
    <property type="match status" value="1"/>
</dbReference>
<gene>
    <name evidence="3" type="ORF">OX90_18375</name>
</gene>
<dbReference type="EMBL" id="JUEU01000210">
    <property type="protein sequence ID" value="KOP55552.1"/>
    <property type="molecule type" value="Genomic_DNA"/>
</dbReference>
<organism evidence="3 4">
    <name type="scientific">Pseudomonas coronafaciens pv. porri</name>
    <dbReference type="NCBI Taxonomy" id="83964"/>
    <lineage>
        <taxon>Bacteria</taxon>
        <taxon>Pseudomonadati</taxon>
        <taxon>Pseudomonadota</taxon>
        <taxon>Gammaproteobacteria</taxon>
        <taxon>Pseudomonadales</taxon>
        <taxon>Pseudomonadaceae</taxon>
        <taxon>Pseudomonas</taxon>
        <taxon>Pseudomonas coronafaciens</taxon>
    </lineage>
</organism>
<dbReference type="PANTHER" id="PTHR33755">
    <property type="entry name" value="TOXIN PARE1-RELATED"/>
    <property type="match status" value="1"/>
</dbReference>
<dbReference type="InterPro" id="IPR007712">
    <property type="entry name" value="RelE/ParE_toxin"/>
</dbReference>
<accession>A0ABR5JL01</accession>
<name>A0ABR5JL01_9PSED</name>
<sequence>MLVEWLPQALEALEEIASYLAERNPYAAEQMQATLEAMVEALPLHPYIHRPGRVPGTREAVVHPNYLVVYRVGTERISILDVLHARQEYP</sequence>
<dbReference type="Pfam" id="PF05016">
    <property type="entry name" value="ParE_toxin"/>
    <property type="match status" value="1"/>
</dbReference>
<evidence type="ECO:0000313" key="4">
    <source>
        <dbReference type="Proteomes" id="UP000037201"/>
    </source>
</evidence>
<protein>
    <submittedName>
        <fullName evidence="3">Addiction module antitoxin</fullName>
    </submittedName>
</protein>
<comment type="similarity">
    <text evidence="1">Belongs to the RelE toxin family.</text>
</comment>
<dbReference type="NCBIfam" id="TIGR02385">
    <property type="entry name" value="RelE_StbE"/>
    <property type="match status" value="1"/>
</dbReference>